<dbReference type="Pfam" id="PF04015">
    <property type="entry name" value="DUF362"/>
    <property type="match status" value="1"/>
</dbReference>
<feature type="non-terminal residue" evidence="2">
    <location>
        <position position="112"/>
    </location>
</feature>
<feature type="domain" description="DUF362" evidence="1">
    <location>
        <begin position="31"/>
        <end position="110"/>
    </location>
</feature>
<name>X1LGV5_9ZZZZ</name>
<organism evidence="2">
    <name type="scientific">marine sediment metagenome</name>
    <dbReference type="NCBI Taxonomy" id="412755"/>
    <lineage>
        <taxon>unclassified sequences</taxon>
        <taxon>metagenomes</taxon>
        <taxon>ecological metagenomes</taxon>
    </lineage>
</organism>
<dbReference type="InterPro" id="IPR007160">
    <property type="entry name" value="DUF362"/>
</dbReference>
<dbReference type="EMBL" id="BARV01022061">
    <property type="protein sequence ID" value="GAI18358.1"/>
    <property type="molecule type" value="Genomic_DNA"/>
</dbReference>
<comment type="caution">
    <text evidence="2">The sequence shown here is derived from an EMBL/GenBank/DDBJ whole genome shotgun (WGS) entry which is preliminary data.</text>
</comment>
<accession>X1LGV5</accession>
<protein>
    <recommendedName>
        <fullName evidence="1">DUF362 domain-containing protein</fullName>
    </recommendedName>
</protein>
<gene>
    <name evidence="2" type="ORF">S06H3_36424</name>
</gene>
<dbReference type="AlphaFoldDB" id="X1LGV5"/>
<evidence type="ECO:0000259" key="1">
    <source>
        <dbReference type="Pfam" id="PF04015"/>
    </source>
</evidence>
<proteinExistence type="predicted"/>
<evidence type="ECO:0000313" key="2">
    <source>
        <dbReference type="EMBL" id="GAI18358.1"/>
    </source>
</evidence>
<sequence length="112" mass="12410">MAGNRDSTYSLVRKAVELAGGMGFIKKGDSVLIKPNLNTGDPPPASTNPEVVYEVIRMVKEKMPSRIVVGDRSSFWSDTLSCMKQNGLYDVINETGAEVFPFEENKWISVRP</sequence>
<reference evidence="2" key="1">
    <citation type="journal article" date="2014" name="Front. Microbiol.">
        <title>High frequency of phylogenetically diverse reductive dehalogenase-homologous genes in deep subseafloor sedimentary metagenomes.</title>
        <authorList>
            <person name="Kawai M."/>
            <person name="Futagami T."/>
            <person name="Toyoda A."/>
            <person name="Takaki Y."/>
            <person name="Nishi S."/>
            <person name="Hori S."/>
            <person name="Arai W."/>
            <person name="Tsubouchi T."/>
            <person name="Morono Y."/>
            <person name="Uchiyama I."/>
            <person name="Ito T."/>
            <person name="Fujiyama A."/>
            <person name="Inagaki F."/>
            <person name="Takami H."/>
        </authorList>
    </citation>
    <scope>NUCLEOTIDE SEQUENCE</scope>
    <source>
        <strain evidence="2">Expedition CK06-06</strain>
    </source>
</reference>